<organism evidence="2 3">
    <name type="scientific">Pleurodeles waltl</name>
    <name type="common">Iberian ribbed newt</name>
    <dbReference type="NCBI Taxonomy" id="8319"/>
    <lineage>
        <taxon>Eukaryota</taxon>
        <taxon>Metazoa</taxon>
        <taxon>Chordata</taxon>
        <taxon>Craniata</taxon>
        <taxon>Vertebrata</taxon>
        <taxon>Euteleostomi</taxon>
        <taxon>Amphibia</taxon>
        <taxon>Batrachia</taxon>
        <taxon>Caudata</taxon>
        <taxon>Salamandroidea</taxon>
        <taxon>Salamandridae</taxon>
        <taxon>Pleurodelinae</taxon>
        <taxon>Pleurodeles</taxon>
    </lineage>
</organism>
<protein>
    <submittedName>
        <fullName evidence="2">Uncharacterized protein</fullName>
    </submittedName>
</protein>
<sequence>MQYPTRLRVITPEGAKFFQSPAEIWSWIKQQLQARPSGESRPRPGRRKSQHRWSTIPNVPITPSPKEKHHVGQSVVEAVALMSSSGSGQSSALWGLGEKGSDLDHNSSISETPSIVPPVVTPRSADELI</sequence>
<reference evidence="2" key="1">
    <citation type="journal article" date="2022" name="bioRxiv">
        <title>Sequencing and chromosome-scale assembly of the giantPleurodeles waltlgenome.</title>
        <authorList>
            <person name="Brown T."/>
            <person name="Elewa A."/>
            <person name="Iarovenko S."/>
            <person name="Subramanian E."/>
            <person name="Araus A.J."/>
            <person name="Petzold A."/>
            <person name="Susuki M."/>
            <person name="Suzuki K.-i.T."/>
            <person name="Hayashi T."/>
            <person name="Toyoda A."/>
            <person name="Oliveira C."/>
            <person name="Osipova E."/>
            <person name="Leigh N.D."/>
            <person name="Simon A."/>
            <person name="Yun M.H."/>
        </authorList>
    </citation>
    <scope>NUCLEOTIDE SEQUENCE</scope>
    <source>
        <strain evidence="2">20211129_DDA</strain>
        <tissue evidence="2">Liver</tissue>
    </source>
</reference>
<name>A0AAV7RTF5_PLEWA</name>
<dbReference type="Proteomes" id="UP001066276">
    <property type="component" value="Chromosome 5"/>
</dbReference>
<proteinExistence type="predicted"/>
<feature type="region of interest" description="Disordered" evidence="1">
    <location>
        <begin position="86"/>
        <end position="129"/>
    </location>
</feature>
<evidence type="ECO:0000256" key="1">
    <source>
        <dbReference type="SAM" id="MobiDB-lite"/>
    </source>
</evidence>
<dbReference type="AlphaFoldDB" id="A0AAV7RTF5"/>
<evidence type="ECO:0000313" key="3">
    <source>
        <dbReference type="Proteomes" id="UP001066276"/>
    </source>
</evidence>
<dbReference type="EMBL" id="JANPWB010000009">
    <property type="protein sequence ID" value="KAJ1155832.1"/>
    <property type="molecule type" value="Genomic_DNA"/>
</dbReference>
<accession>A0AAV7RTF5</accession>
<gene>
    <name evidence="2" type="ORF">NDU88_008557</name>
</gene>
<evidence type="ECO:0000313" key="2">
    <source>
        <dbReference type="EMBL" id="KAJ1155832.1"/>
    </source>
</evidence>
<keyword evidence="3" id="KW-1185">Reference proteome</keyword>
<feature type="region of interest" description="Disordered" evidence="1">
    <location>
        <begin position="31"/>
        <end position="71"/>
    </location>
</feature>
<comment type="caution">
    <text evidence="2">The sequence shown here is derived from an EMBL/GenBank/DDBJ whole genome shotgun (WGS) entry which is preliminary data.</text>
</comment>